<evidence type="ECO:0000313" key="4">
    <source>
        <dbReference type="Proteomes" id="UP000825935"/>
    </source>
</evidence>
<feature type="repeat" description="PPR" evidence="2">
    <location>
        <begin position="499"/>
        <end position="533"/>
    </location>
</feature>
<dbReference type="FunFam" id="1.25.40.10:FF:000031">
    <property type="entry name" value="Pentatricopeptide repeat-containing protein mitochondrial"/>
    <property type="match status" value="2"/>
</dbReference>
<feature type="repeat" description="PPR" evidence="2">
    <location>
        <begin position="569"/>
        <end position="603"/>
    </location>
</feature>
<proteinExistence type="predicted"/>
<comment type="caution">
    <text evidence="3">The sequence shown here is derived from an EMBL/GenBank/DDBJ whole genome shotgun (WGS) entry which is preliminary data.</text>
</comment>
<dbReference type="PROSITE" id="PS51375">
    <property type="entry name" value="PPR"/>
    <property type="match status" value="7"/>
</dbReference>
<feature type="repeat" description="PPR" evidence="2">
    <location>
        <begin position="196"/>
        <end position="230"/>
    </location>
</feature>
<evidence type="ECO:0000256" key="1">
    <source>
        <dbReference type="ARBA" id="ARBA00022737"/>
    </source>
</evidence>
<dbReference type="NCBIfam" id="TIGR00756">
    <property type="entry name" value="PPR"/>
    <property type="match status" value="7"/>
</dbReference>
<accession>A0A8T2T3P3</accession>
<dbReference type="Proteomes" id="UP000825935">
    <property type="component" value="Chromosome 15"/>
</dbReference>
<gene>
    <name evidence="3" type="ORF">KP509_15G021100</name>
</gene>
<dbReference type="InterPro" id="IPR046960">
    <property type="entry name" value="PPR_At4g14850-like_plant"/>
</dbReference>
<dbReference type="OrthoDB" id="185373at2759"/>
<reference evidence="3" key="1">
    <citation type="submission" date="2021-08" db="EMBL/GenBank/DDBJ databases">
        <title>WGS assembly of Ceratopteris richardii.</title>
        <authorList>
            <person name="Marchant D.B."/>
            <person name="Chen G."/>
            <person name="Jenkins J."/>
            <person name="Shu S."/>
            <person name="Leebens-Mack J."/>
            <person name="Grimwood J."/>
            <person name="Schmutz J."/>
            <person name="Soltis P."/>
            <person name="Soltis D."/>
            <person name="Chen Z.-H."/>
        </authorList>
    </citation>
    <scope>NUCLEOTIDE SEQUENCE</scope>
    <source>
        <strain evidence="3">Whitten #5841</strain>
        <tissue evidence="3">Leaf</tissue>
    </source>
</reference>
<organism evidence="3 4">
    <name type="scientific">Ceratopteris richardii</name>
    <name type="common">Triangle waterfern</name>
    <dbReference type="NCBI Taxonomy" id="49495"/>
    <lineage>
        <taxon>Eukaryota</taxon>
        <taxon>Viridiplantae</taxon>
        <taxon>Streptophyta</taxon>
        <taxon>Embryophyta</taxon>
        <taxon>Tracheophyta</taxon>
        <taxon>Polypodiopsida</taxon>
        <taxon>Polypodiidae</taxon>
        <taxon>Polypodiales</taxon>
        <taxon>Pteridineae</taxon>
        <taxon>Pteridaceae</taxon>
        <taxon>Parkerioideae</taxon>
        <taxon>Ceratopteris</taxon>
    </lineage>
</organism>
<dbReference type="AlphaFoldDB" id="A0A8T2T3P3"/>
<feature type="repeat" description="PPR" evidence="2">
    <location>
        <begin position="468"/>
        <end position="498"/>
    </location>
</feature>
<protein>
    <recommendedName>
        <fullName evidence="5">Pentatricopeptide repeat-containing protein</fullName>
    </recommendedName>
</protein>
<dbReference type="InterPro" id="IPR002885">
    <property type="entry name" value="PPR_rpt"/>
</dbReference>
<feature type="repeat" description="PPR" evidence="2">
    <location>
        <begin position="95"/>
        <end position="129"/>
    </location>
</feature>
<evidence type="ECO:0000313" key="3">
    <source>
        <dbReference type="EMBL" id="KAH7404332.1"/>
    </source>
</evidence>
<dbReference type="Gene3D" id="1.25.40.10">
    <property type="entry name" value="Tetratricopeptide repeat domain"/>
    <property type="match status" value="6"/>
</dbReference>
<dbReference type="PANTHER" id="PTHR47926:SF533">
    <property type="entry name" value="DYW DOMAIN-CONTAINING PROTEIN"/>
    <property type="match status" value="1"/>
</dbReference>
<keyword evidence="4" id="KW-1185">Reference proteome</keyword>
<dbReference type="Pfam" id="PF01535">
    <property type="entry name" value="PPR"/>
    <property type="match status" value="12"/>
</dbReference>
<sequence>MLSGYVHHEQGASALELFERMQQSVSCLDKFVYTCVLKACGLEQTFMEIMLLHHQIIDDSLEKDVSIGSSLIDSYAKCGVVEEARRVFDNLLNKNEVSWGAMLAGYNQHNKELSAWELFQKMLQDGAEPDKVQLLCVLKACGNIGTLWQGKLVHNLIIDDGLEKDVSIGSSLIDSYAKCGVVEEARRVFDNLLNKNEVSWGAMLAGYNQHNKELSAWELFQKMLQDGAEPDKVRLLCVLKACGSIGTLWQGKLVHNLIIDDGLEKDVSIGSSLIDSYAKCGVVEEARRVFDNLLNKNEVSWGAMLAGYNQHNKELSAWELFQKMLQDGAEPDKVRLLCVLKACGSIGTLWQGKLVHNLIIDDGLEKDVSIGSSLIDSYAKCGVVEEARRVFDNLLNKNEVPWGAMLAGYNQHNKELSAWELFQKMLQDGAEPDKVRLLCVLKACCSIGTLWQGKLVHNLIRIHKLHMDVVLENALIDMYAKCGELEEAFSVFSTLQDRDIVSWGAMLAGYNQHNKELSAWELFQKMLQDGAEPDKVRLLCVLKACGSIGTLWQGKLVNNLIRIHKLHMDVVLENALIDMYAKCGELEEAFSVFSTLQDRDIVSWGA</sequence>
<dbReference type="GO" id="GO:0003723">
    <property type="term" value="F:RNA binding"/>
    <property type="evidence" value="ECO:0007669"/>
    <property type="project" value="InterPro"/>
</dbReference>
<name>A0A8T2T3P3_CERRI</name>
<feature type="repeat" description="PPR" evidence="2">
    <location>
        <begin position="398"/>
        <end position="432"/>
    </location>
</feature>
<evidence type="ECO:0000256" key="2">
    <source>
        <dbReference type="PROSITE-ProRule" id="PRU00708"/>
    </source>
</evidence>
<dbReference type="FunFam" id="1.25.40.10:FF:000285">
    <property type="entry name" value="Pentatricopeptide repeat-containing protein, chloroplastic"/>
    <property type="match status" value="3"/>
</dbReference>
<feature type="repeat" description="PPR" evidence="2">
    <location>
        <begin position="297"/>
        <end position="331"/>
    </location>
</feature>
<dbReference type="EMBL" id="CM035420">
    <property type="protein sequence ID" value="KAH7404332.1"/>
    <property type="molecule type" value="Genomic_DNA"/>
</dbReference>
<dbReference type="PANTHER" id="PTHR47926">
    <property type="entry name" value="PENTATRICOPEPTIDE REPEAT-CONTAINING PROTEIN"/>
    <property type="match status" value="1"/>
</dbReference>
<dbReference type="InterPro" id="IPR011990">
    <property type="entry name" value="TPR-like_helical_dom_sf"/>
</dbReference>
<evidence type="ECO:0008006" key="5">
    <source>
        <dbReference type="Google" id="ProtNLM"/>
    </source>
</evidence>
<dbReference type="GO" id="GO:0009451">
    <property type="term" value="P:RNA modification"/>
    <property type="evidence" value="ECO:0007669"/>
    <property type="project" value="InterPro"/>
</dbReference>
<keyword evidence="1" id="KW-0677">Repeat</keyword>